<accession>A0ABD3UAY9</accession>
<reference evidence="2 3" key="1">
    <citation type="submission" date="2024-12" db="EMBL/GenBank/DDBJ databases">
        <title>The unique morphological basis and parallel evolutionary history of personate flowers in Penstemon.</title>
        <authorList>
            <person name="Depatie T.H."/>
            <person name="Wessinger C.A."/>
        </authorList>
    </citation>
    <scope>NUCLEOTIDE SEQUENCE [LARGE SCALE GENOMIC DNA]</scope>
    <source>
        <strain evidence="2">WTNN_2</strain>
        <tissue evidence="2">Leaf</tissue>
    </source>
</reference>
<dbReference type="AlphaFoldDB" id="A0ABD3UAY9"/>
<sequence>MFTSLSPSKNTTENTNSPPSFSMTSASSIRSNTTILAVSKTNSDFSSIVLNSSLSLHVYCVCPRRFTT</sequence>
<proteinExistence type="predicted"/>
<organism evidence="2 3">
    <name type="scientific">Penstemon smallii</name>
    <dbReference type="NCBI Taxonomy" id="265156"/>
    <lineage>
        <taxon>Eukaryota</taxon>
        <taxon>Viridiplantae</taxon>
        <taxon>Streptophyta</taxon>
        <taxon>Embryophyta</taxon>
        <taxon>Tracheophyta</taxon>
        <taxon>Spermatophyta</taxon>
        <taxon>Magnoliopsida</taxon>
        <taxon>eudicotyledons</taxon>
        <taxon>Gunneridae</taxon>
        <taxon>Pentapetalae</taxon>
        <taxon>asterids</taxon>
        <taxon>lamiids</taxon>
        <taxon>Lamiales</taxon>
        <taxon>Plantaginaceae</taxon>
        <taxon>Cheloneae</taxon>
        <taxon>Penstemon</taxon>
    </lineage>
</organism>
<evidence type="ECO:0000313" key="3">
    <source>
        <dbReference type="Proteomes" id="UP001634393"/>
    </source>
</evidence>
<feature type="compositionally biased region" description="Low complexity" evidence="1">
    <location>
        <begin position="17"/>
        <end position="28"/>
    </location>
</feature>
<feature type="compositionally biased region" description="Polar residues" evidence="1">
    <location>
        <begin position="1"/>
        <end position="16"/>
    </location>
</feature>
<comment type="caution">
    <text evidence="2">The sequence shown here is derived from an EMBL/GenBank/DDBJ whole genome shotgun (WGS) entry which is preliminary data.</text>
</comment>
<protein>
    <submittedName>
        <fullName evidence="2">Uncharacterized protein</fullName>
    </submittedName>
</protein>
<evidence type="ECO:0000313" key="2">
    <source>
        <dbReference type="EMBL" id="KAL3846192.1"/>
    </source>
</evidence>
<keyword evidence="3" id="KW-1185">Reference proteome</keyword>
<dbReference type="Proteomes" id="UP001634393">
    <property type="component" value="Unassembled WGS sequence"/>
</dbReference>
<feature type="region of interest" description="Disordered" evidence="1">
    <location>
        <begin position="1"/>
        <end position="29"/>
    </location>
</feature>
<gene>
    <name evidence="2" type="ORF">ACJIZ3_003595</name>
</gene>
<name>A0ABD3UAY9_9LAMI</name>
<evidence type="ECO:0000256" key="1">
    <source>
        <dbReference type="SAM" id="MobiDB-lite"/>
    </source>
</evidence>
<dbReference type="EMBL" id="JBJXBP010000002">
    <property type="protein sequence ID" value="KAL3846192.1"/>
    <property type="molecule type" value="Genomic_DNA"/>
</dbReference>